<dbReference type="Pfam" id="PF10604">
    <property type="entry name" value="Polyketide_cyc2"/>
    <property type="match status" value="1"/>
</dbReference>
<gene>
    <name evidence="1" type="ORF">C6Y14_15450</name>
</gene>
<dbReference type="RefSeq" id="WP_107017230.1">
    <property type="nucleotide sequence ID" value="NZ_KZ679042.1"/>
</dbReference>
<organism evidence="1 2">
    <name type="scientific">Streptomyces dioscori</name>
    <dbReference type="NCBI Taxonomy" id="2109333"/>
    <lineage>
        <taxon>Bacteria</taxon>
        <taxon>Bacillati</taxon>
        <taxon>Actinomycetota</taxon>
        <taxon>Actinomycetes</taxon>
        <taxon>Kitasatosporales</taxon>
        <taxon>Streptomycetaceae</taxon>
        <taxon>Streptomyces</taxon>
        <taxon>Streptomyces aurantiacus group</taxon>
    </lineage>
</organism>
<evidence type="ECO:0000313" key="2">
    <source>
        <dbReference type="Proteomes" id="UP000240429"/>
    </source>
</evidence>
<protein>
    <submittedName>
        <fullName evidence="1">Polyketide cyclase</fullName>
    </submittedName>
</protein>
<dbReference type="InterPro" id="IPR023393">
    <property type="entry name" value="START-like_dom_sf"/>
</dbReference>
<comment type="caution">
    <text evidence="1">The sequence shown here is derived from an EMBL/GenBank/DDBJ whole genome shotgun (WGS) entry which is preliminary data.</text>
</comment>
<dbReference type="CDD" id="cd07812">
    <property type="entry name" value="SRPBCC"/>
    <property type="match status" value="1"/>
</dbReference>
<dbReference type="AlphaFoldDB" id="A0A2P8Q8N2"/>
<evidence type="ECO:0000313" key="1">
    <source>
        <dbReference type="EMBL" id="PSM42592.1"/>
    </source>
</evidence>
<dbReference type="SUPFAM" id="SSF55961">
    <property type="entry name" value="Bet v1-like"/>
    <property type="match status" value="1"/>
</dbReference>
<name>A0A2P8Q8N2_9ACTN</name>
<dbReference type="Proteomes" id="UP000240429">
    <property type="component" value="Unassembled WGS sequence"/>
</dbReference>
<keyword evidence="2" id="KW-1185">Reference proteome</keyword>
<dbReference type="EMBL" id="PYBJ01000008">
    <property type="protein sequence ID" value="PSM42592.1"/>
    <property type="molecule type" value="Genomic_DNA"/>
</dbReference>
<accession>A0A2P8Q8N2</accession>
<proteinExistence type="predicted"/>
<reference evidence="1 2" key="1">
    <citation type="submission" date="2018-03" db="EMBL/GenBank/DDBJ databases">
        <title>Streptomyces dioscori sp. nov., a novel endophytic actinobacterium isolated from bulbil of Dioscorea bulbifera L.</title>
        <authorList>
            <person name="Zhikuan W."/>
        </authorList>
    </citation>
    <scope>NUCLEOTIDE SEQUENCE [LARGE SCALE GENOMIC DNA]</scope>
    <source>
        <strain evidence="1 2">A217</strain>
    </source>
</reference>
<dbReference type="Gene3D" id="3.30.530.20">
    <property type="match status" value="1"/>
</dbReference>
<dbReference type="InterPro" id="IPR019587">
    <property type="entry name" value="Polyketide_cyclase/dehydratase"/>
</dbReference>
<dbReference type="OrthoDB" id="4618973at2"/>
<sequence>MPRTFTVTRNILVEASPSTVYDQVSRLSQMGRWSPENLGATVPGGDAPAQVGMVFEGHNKRHGFRWTTRCTVTTADPGSRLAFRVHAIGIRRPRLKAPIATWEYRFEAAGDGTRVTETWTDDRRSWPTLVANAFDRVATGGKTFAVFQVGNIDRTLRNLKRELEAPAHS</sequence>